<comment type="caution">
    <text evidence="1">The sequence shown here is derived from an EMBL/GenBank/DDBJ whole genome shotgun (WGS) entry which is preliminary data.</text>
</comment>
<keyword evidence="2" id="KW-1185">Reference proteome</keyword>
<protein>
    <submittedName>
        <fullName evidence="1">Uncharacterized protein</fullName>
    </submittedName>
</protein>
<accession>A0ABS8P8Q4</accession>
<organism evidence="1 2">
    <name type="scientific">Actinomycetospora endophytica</name>
    <dbReference type="NCBI Taxonomy" id="2291215"/>
    <lineage>
        <taxon>Bacteria</taxon>
        <taxon>Bacillati</taxon>
        <taxon>Actinomycetota</taxon>
        <taxon>Actinomycetes</taxon>
        <taxon>Pseudonocardiales</taxon>
        <taxon>Pseudonocardiaceae</taxon>
        <taxon>Actinomycetospora</taxon>
    </lineage>
</organism>
<gene>
    <name evidence="1" type="ORF">LQ327_14885</name>
</gene>
<proteinExistence type="predicted"/>
<evidence type="ECO:0000313" key="1">
    <source>
        <dbReference type="EMBL" id="MCD2194656.1"/>
    </source>
</evidence>
<dbReference type="RefSeq" id="WP_230734823.1">
    <property type="nucleotide sequence ID" value="NZ_JAJNDB010000002.1"/>
</dbReference>
<sequence>MVRVTGRTAADLRRAAVDAAENFANGEPYEIEWPEVVDSEIVPDAGEARLRFLADIRVVVADEVSLF</sequence>
<dbReference type="Proteomes" id="UP001199469">
    <property type="component" value="Unassembled WGS sequence"/>
</dbReference>
<name>A0ABS8P8Q4_9PSEU</name>
<evidence type="ECO:0000313" key="2">
    <source>
        <dbReference type="Proteomes" id="UP001199469"/>
    </source>
</evidence>
<dbReference type="EMBL" id="JAJNDB010000002">
    <property type="protein sequence ID" value="MCD2194656.1"/>
    <property type="molecule type" value="Genomic_DNA"/>
</dbReference>
<reference evidence="1 2" key="1">
    <citation type="submission" date="2021-11" db="EMBL/GenBank/DDBJ databases">
        <title>Draft genome sequence of Actinomycetospora sp. SF1 isolated from the rhizosphere soil.</title>
        <authorList>
            <person name="Duangmal K."/>
            <person name="Chantavorakit T."/>
        </authorList>
    </citation>
    <scope>NUCLEOTIDE SEQUENCE [LARGE SCALE GENOMIC DNA]</scope>
    <source>
        <strain evidence="1 2">TBRC 5722</strain>
    </source>
</reference>